<comment type="caution">
    <text evidence="2">The sequence shown here is derived from an EMBL/GenBank/DDBJ whole genome shotgun (WGS) entry which is preliminary data.</text>
</comment>
<keyword evidence="3" id="KW-1185">Reference proteome</keyword>
<gene>
    <name evidence="2" type="ORF">CAMP_LOCUS6336</name>
</gene>
<feature type="signal peptide" evidence="1">
    <location>
        <begin position="1"/>
        <end position="17"/>
    </location>
</feature>
<sequence length="143" mass="16561">MFGKFLLFSALLPIIWAGSNSNSLASKHERKFAAAFMELFEAQGYDGVKNVYFSEDFERLTSSKRVWNRTRYVGHLKSRFKTKLPTFFAEKNRKAYFETGKNGGEKYLIVEVTPEIGQKKTLQLRRNRAVFGGYQIRRIIFGA</sequence>
<feature type="chain" id="PRO_5040331558" description="Nuclear transport factor 2 family protein" evidence="1">
    <location>
        <begin position="18"/>
        <end position="143"/>
    </location>
</feature>
<evidence type="ECO:0000313" key="3">
    <source>
        <dbReference type="Proteomes" id="UP001152747"/>
    </source>
</evidence>
<reference evidence="2" key="1">
    <citation type="submission" date="2022-11" db="EMBL/GenBank/DDBJ databases">
        <authorList>
            <person name="Kikuchi T."/>
        </authorList>
    </citation>
    <scope>NUCLEOTIDE SEQUENCE</scope>
    <source>
        <strain evidence="2">PS1010</strain>
    </source>
</reference>
<organism evidence="2 3">
    <name type="scientific">Caenorhabditis angaria</name>
    <dbReference type="NCBI Taxonomy" id="860376"/>
    <lineage>
        <taxon>Eukaryota</taxon>
        <taxon>Metazoa</taxon>
        <taxon>Ecdysozoa</taxon>
        <taxon>Nematoda</taxon>
        <taxon>Chromadorea</taxon>
        <taxon>Rhabditida</taxon>
        <taxon>Rhabditina</taxon>
        <taxon>Rhabditomorpha</taxon>
        <taxon>Rhabditoidea</taxon>
        <taxon>Rhabditidae</taxon>
        <taxon>Peloderinae</taxon>
        <taxon>Caenorhabditis</taxon>
    </lineage>
</organism>
<proteinExistence type="predicted"/>
<dbReference type="AlphaFoldDB" id="A0A9P1IEI7"/>
<dbReference type="EMBL" id="CANHGI010000002">
    <property type="protein sequence ID" value="CAI5443699.1"/>
    <property type="molecule type" value="Genomic_DNA"/>
</dbReference>
<evidence type="ECO:0008006" key="4">
    <source>
        <dbReference type="Google" id="ProtNLM"/>
    </source>
</evidence>
<name>A0A9P1IEI7_9PELO</name>
<protein>
    <recommendedName>
        <fullName evidence="4">Nuclear transport factor 2 family protein</fullName>
    </recommendedName>
</protein>
<evidence type="ECO:0000256" key="1">
    <source>
        <dbReference type="SAM" id="SignalP"/>
    </source>
</evidence>
<dbReference type="Proteomes" id="UP001152747">
    <property type="component" value="Unassembled WGS sequence"/>
</dbReference>
<evidence type="ECO:0000313" key="2">
    <source>
        <dbReference type="EMBL" id="CAI5443699.1"/>
    </source>
</evidence>
<accession>A0A9P1IEI7</accession>
<keyword evidence="1" id="KW-0732">Signal</keyword>